<dbReference type="Gene3D" id="1.25.40.10">
    <property type="entry name" value="Tetratricopeptide repeat domain"/>
    <property type="match status" value="2"/>
</dbReference>
<dbReference type="InterPro" id="IPR019734">
    <property type="entry name" value="TPR_rpt"/>
</dbReference>
<dbReference type="SMART" id="SM00028">
    <property type="entry name" value="TPR"/>
    <property type="match status" value="5"/>
</dbReference>
<reference evidence="3" key="1">
    <citation type="journal article" date="2015" name="MBio">
        <title>Genome-resolved metagenomic analysis reveals roles for candidate phyla and other microbial community members in biogeochemical transformations in oil reservoirs.</title>
        <authorList>
            <person name="Hu P."/>
            <person name="Tom L."/>
            <person name="Singh A."/>
            <person name="Thomas B.C."/>
            <person name="Baker B.J."/>
            <person name="Piceno Y.M."/>
            <person name="Andersen G.L."/>
            <person name="Banfield J.F."/>
        </authorList>
    </citation>
    <scope>NUCLEOTIDE SEQUENCE [LARGE SCALE GENOMIC DNA]</scope>
    <source>
        <strain evidence="3">46_47</strain>
        <strain evidence="4">46_70</strain>
    </source>
</reference>
<dbReference type="InterPro" id="IPR050498">
    <property type="entry name" value="Ycf3"/>
</dbReference>
<evidence type="ECO:0000313" key="6">
    <source>
        <dbReference type="Proteomes" id="UP000055014"/>
    </source>
</evidence>
<dbReference type="InterPro" id="IPR011990">
    <property type="entry name" value="TPR-like_helical_dom_sf"/>
</dbReference>
<protein>
    <submittedName>
        <fullName evidence="3">Uncharacterized protein</fullName>
    </submittedName>
</protein>
<organism evidence="3 5">
    <name type="scientific">Mesotoga infera</name>
    <dbReference type="NCBI Taxonomy" id="1236046"/>
    <lineage>
        <taxon>Bacteria</taxon>
        <taxon>Thermotogati</taxon>
        <taxon>Thermotogota</taxon>
        <taxon>Thermotogae</taxon>
        <taxon>Kosmotogales</taxon>
        <taxon>Kosmotogaceae</taxon>
        <taxon>Mesotoga</taxon>
    </lineage>
</organism>
<dbReference type="SUPFAM" id="SSF81901">
    <property type="entry name" value="HCP-like"/>
    <property type="match status" value="1"/>
</dbReference>
<dbReference type="PATRIC" id="fig|1236046.5.peg.226"/>
<keyword evidence="2" id="KW-0802">TPR repeat</keyword>
<dbReference type="AlphaFoldDB" id="A0A117LUH4"/>
<evidence type="ECO:0000313" key="5">
    <source>
        <dbReference type="Proteomes" id="UP000054260"/>
    </source>
</evidence>
<dbReference type="Proteomes" id="UP000055014">
    <property type="component" value="Unassembled WGS sequence"/>
</dbReference>
<evidence type="ECO:0000313" key="3">
    <source>
        <dbReference type="EMBL" id="KUK68260.1"/>
    </source>
</evidence>
<comment type="caution">
    <text evidence="3">The sequence shown here is derived from an EMBL/GenBank/DDBJ whole genome shotgun (WGS) entry which is preliminary data.</text>
</comment>
<dbReference type="SUPFAM" id="SSF48452">
    <property type="entry name" value="TPR-like"/>
    <property type="match status" value="1"/>
</dbReference>
<dbReference type="Proteomes" id="UP000054260">
    <property type="component" value="Unassembled WGS sequence"/>
</dbReference>
<evidence type="ECO:0000256" key="1">
    <source>
        <dbReference type="ARBA" id="ARBA00022737"/>
    </source>
</evidence>
<reference evidence="5 6" key="2">
    <citation type="journal article" date="2015" name="MBio">
        <title>Genome-Resolved Metagenomic Analysis Reveals Roles for Candidate Phyla and Other Microbial Community Members in Biogeochemical Transformations in Oil Reservoirs.</title>
        <authorList>
            <person name="Hu P."/>
            <person name="Tom L."/>
            <person name="Singh A."/>
            <person name="Thomas B.C."/>
            <person name="Baker B.J."/>
            <person name="Piceno Y.M."/>
            <person name="Andersen G.L."/>
            <person name="Banfield J.F."/>
        </authorList>
    </citation>
    <scope>NUCLEOTIDE SEQUENCE [LARGE SCALE GENOMIC DNA]</scope>
</reference>
<dbReference type="PANTHER" id="PTHR44858">
    <property type="entry name" value="TETRATRICOPEPTIDE REPEAT PROTEIN 6"/>
    <property type="match status" value="1"/>
</dbReference>
<sequence length="582" mass="67159">MCGFVANEKQKVVGDSLKDKTVLVYLPLKPEMAKANNLPVKLPVLVEDMKNITDRDRIDLDVIIRGLEAQSRIERNDYYESYLLYYYFEAFKRALNSGNLEEARQFLEKAARVKKDYRYHFYLGLLLREEEKVELSEIELKKSVEMNEEFYIGYYELGRLLQIQEEYDDAVSSYMKSIEKSGGQFPLPLVAAIDCFISKGEYGTALEIIERVKKEFPLFSDVLLRKGVILNEIQKYSLAEEAFTGCIELENDWKSFYNRAFSRARQGKLFAALEDLRTAFDLSRNTEILYEMAIAEKNIGMLEDSFAHCEKYYSDTKDEKALVLRARILDMLGEYDAAIETLDDTLLELRNTILLHKSLAEGKIASNLNFQDAINESFYNYLIGKYPDSQLPEPNFVESGKINVETLMDLLSDVNDENIVQRVSYFYEGMIPRETMETTLFQVGLFTEMISQLDFLPSQQDYLSYLMAFIVSGNGRTTAIFRTLIYLLRWTVSGFPFRIELFIDEYLEELKDLDFDFALKIAKLVEYGGTDIDTLEEEDHSDPEDVTLAIINALDKGTISELKTQDESLNRYIIRLSGIGGK</sequence>
<evidence type="ECO:0000313" key="4">
    <source>
        <dbReference type="EMBL" id="KUK90166.1"/>
    </source>
</evidence>
<proteinExistence type="predicted"/>
<dbReference type="EMBL" id="LGGW01000048">
    <property type="protein sequence ID" value="KUK90166.1"/>
    <property type="molecule type" value="Genomic_DNA"/>
</dbReference>
<accession>A0A117LUH4</accession>
<name>A0A117LUH4_9BACT</name>
<dbReference type="EMBL" id="LGGH01000025">
    <property type="protein sequence ID" value="KUK68260.1"/>
    <property type="molecule type" value="Genomic_DNA"/>
</dbReference>
<dbReference type="Pfam" id="PF13181">
    <property type="entry name" value="TPR_8"/>
    <property type="match status" value="1"/>
</dbReference>
<keyword evidence="1" id="KW-0677">Repeat</keyword>
<gene>
    <name evidence="3" type="ORF">XD86_0291</name>
    <name evidence="4" type="ORF">XE02_0659</name>
</gene>
<evidence type="ECO:0000256" key="2">
    <source>
        <dbReference type="ARBA" id="ARBA00022803"/>
    </source>
</evidence>
<dbReference type="PANTHER" id="PTHR44858:SF1">
    <property type="entry name" value="UDP-N-ACETYLGLUCOSAMINE--PEPTIDE N-ACETYLGLUCOSAMINYLTRANSFERASE SPINDLY-RELATED"/>
    <property type="match status" value="1"/>
</dbReference>